<keyword evidence="2" id="KW-0560">Oxidoreductase</keyword>
<dbReference type="PANTHER" id="PTHR11835:SF34">
    <property type="entry name" value="ISOCITRATE DEHYDROGENASE [NAD] SUBUNIT ALPHA, MITOCHONDRIAL"/>
    <property type="match status" value="1"/>
</dbReference>
<name>A0ABU2FAR4_9EURY</name>
<dbReference type="InterPro" id="IPR024084">
    <property type="entry name" value="IsoPropMal-DH-like_dom"/>
</dbReference>
<comment type="similarity">
    <text evidence="1">Belongs to the isocitrate and isopropylmalate dehydrogenases family.</text>
</comment>
<dbReference type="RefSeq" id="WP_310918362.1">
    <property type="nucleotide sequence ID" value="NZ_JAMQON010000001.1"/>
</dbReference>
<dbReference type="PANTHER" id="PTHR11835">
    <property type="entry name" value="DECARBOXYLATING DEHYDROGENASES-ISOCITRATE, ISOPROPYLMALATE, TARTRATE"/>
    <property type="match status" value="1"/>
</dbReference>
<protein>
    <submittedName>
        <fullName evidence="4">Isocitrate/isopropylmalate family dehydrogenase</fullName>
    </submittedName>
</protein>
<evidence type="ECO:0000259" key="3">
    <source>
        <dbReference type="SMART" id="SM01329"/>
    </source>
</evidence>
<keyword evidence="5" id="KW-1185">Reference proteome</keyword>
<dbReference type="SMART" id="SM01329">
    <property type="entry name" value="Iso_dh"/>
    <property type="match status" value="1"/>
</dbReference>
<feature type="domain" description="Isopropylmalate dehydrogenase-like" evidence="3">
    <location>
        <begin position="4"/>
        <end position="323"/>
    </location>
</feature>
<evidence type="ECO:0000313" key="4">
    <source>
        <dbReference type="EMBL" id="MDS0258800.1"/>
    </source>
</evidence>
<accession>A0ABU2FAR4</accession>
<evidence type="ECO:0000313" key="5">
    <source>
        <dbReference type="Proteomes" id="UP001259659"/>
    </source>
</evidence>
<evidence type="ECO:0000256" key="1">
    <source>
        <dbReference type="ARBA" id="ARBA00007769"/>
    </source>
</evidence>
<dbReference type="EMBL" id="JAMQON010000001">
    <property type="protein sequence ID" value="MDS0258800.1"/>
    <property type="molecule type" value="Genomic_DNA"/>
</dbReference>
<proteinExistence type="inferred from homology"/>
<reference evidence="4 5" key="1">
    <citation type="submission" date="2022-06" db="EMBL/GenBank/DDBJ databases">
        <title>Haloarcula sp. a new haloarchaeum isolate from saline soil.</title>
        <authorList>
            <person name="Strakova D."/>
            <person name="Galisteo C."/>
            <person name="Sanchez-Porro C."/>
            <person name="Ventosa A."/>
        </authorList>
    </citation>
    <scope>NUCLEOTIDE SEQUENCE [LARGE SCALE GENOMIC DNA]</scope>
    <source>
        <strain evidence="4 5">S1CR25-12</strain>
    </source>
</reference>
<dbReference type="SUPFAM" id="SSF53659">
    <property type="entry name" value="Isocitrate/Isopropylmalate dehydrogenase-like"/>
    <property type="match status" value="1"/>
</dbReference>
<organism evidence="4 5">
    <name type="scientific">Haloarcula saliterrae</name>
    <dbReference type="NCBI Taxonomy" id="2950534"/>
    <lineage>
        <taxon>Archaea</taxon>
        <taxon>Methanobacteriati</taxon>
        <taxon>Methanobacteriota</taxon>
        <taxon>Stenosarchaea group</taxon>
        <taxon>Halobacteria</taxon>
        <taxon>Halobacteriales</taxon>
        <taxon>Haloarculaceae</taxon>
        <taxon>Haloarcula</taxon>
    </lineage>
</organism>
<comment type="caution">
    <text evidence="4">The sequence shown here is derived from an EMBL/GenBank/DDBJ whole genome shotgun (WGS) entry which is preliminary data.</text>
</comment>
<sequence>MTHEIAVIPGDGIGQEVTPAAVEVLEAIDSVDFEFVEADAGDAVLEATGEALPQETRSIAADADATLFGAAGETAADVILPLREVVGSFANVRPARSYPGLDAVQPDTDIVFIRENTEGVYSGIESEVTEGVTTLTRVITESASREIAEFGFDYAKQNDYDDITIAHKANVMRETDGMFLDAVSAVGDSRGADYDTALMDALAMHLVMTPEQYDVIICPNLAGDVLSDLAAGLVGGLGLLPSANVGEENALFEPVHGSAPDIAGEGIANPSAMVLSAAMLLDHLDYDEEGDRVRTAVESVLESGPKTPDLGGDAGTEAVTAAIVDEL</sequence>
<dbReference type="Proteomes" id="UP001259659">
    <property type="component" value="Unassembled WGS sequence"/>
</dbReference>
<dbReference type="Gene3D" id="3.40.718.10">
    <property type="entry name" value="Isopropylmalate Dehydrogenase"/>
    <property type="match status" value="1"/>
</dbReference>
<dbReference type="Pfam" id="PF00180">
    <property type="entry name" value="Iso_dh"/>
    <property type="match status" value="1"/>
</dbReference>
<gene>
    <name evidence="4" type="ORF">NDI56_05260</name>
</gene>
<evidence type="ECO:0000256" key="2">
    <source>
        <dbReference type="ARBA" id="ARBA00023002"/>
    </source>
</evidence>